<accession>A0ACB6SI09</accession>
<evidence type="ECO:0000313" key="2">
    <source>
        <dbReference type="Proteomes" id="UP000799754"/>
    </source>
</evidence>
<dbReference type="EMBL" id="MU006702">
    <property type="protein sequence ID" value="KAF2632924.1"/>
    <property type="molecule type" value="Genomic_DNA"/>
</dbReference>
<name>A0ACB6SI09_9PLEO</name>
<comment type="caution">
    <text evidence="1">The sequence shown here is derived from an EMBL/GenBank/DDBJ whole genome shotgun (WGS) entry which is preliminary data.</text>
</comment>
<protein>
    <submittedName>
        <fullName evidence="1">Uncharacterized protein</fullName>
    </submittedName>
</protein>
<proteinExistence type="predicted"/>
<keyword evidence="2" id="KW-1185">Reference proteome</keyword>
<organism evidence="1 2">
    <name type="scientific">Macroventuria anomochaeta</name>
    <dbReference type="NCBI Taxonomy" id="301207"/>
    <lineage>
        <taxon>Eukaryota</taxon>
        <taxon>Fungi</taxon>
        <taxon>Dikarya</taxon>
        <taxon>Ascomycota</taxon>
        <taxon>Pezizomycotina</taxon>
        <taxon>Dothideomycetes</taxon>
        <taxon>Pleosporomycetidae</taxon>
        <taxon>Pleosporales</taxon>
        <taxon>Pleosporineae</taxon>
        <taxon>Didymellaceae</taxon>
        <taxon>Macroventuria</taxon>
    </lineage>
</organism>
<sequence length="208" mass="22159">MFTPLLFLATLAAPALAATSGDCRPLRRGVAPTPTPNTPEAFASFNYYDVVANSTVAEHPGNYENFLVAGNAALHDDDAYVAYKELKGYDVGACARECDLTGGCASFNIYFQRHPSLAPGPACPNPEANIVVRCALFNAPMSAAQATNHGQQRGPADAEGDRFEVLMRGSNAYNRLISPNKRVTVTATTTVSATKTVTNVVTKMVRVE</sequence>
<gene>
    <name evidence="1" type="ORF">BU25DRAFT_444923</name>
</gene>
<reference evidence="1" key="1">
    <citation type="journal article" date="2020" name="Stud. Mycol.">
        <title>101 Dothideomycetes genomes: a test case for predicting lifestyles and emergence of pathogens.</title>
        <authorList>
            <person name="Haridas S."/>
            <person name="Albert R."/>
            <person name="Binder M."/>
            <person name="Bloem J."/>
            <person name="Labutti K."/>
            <person name="Salamov A."/>
            <person name="Andreopoulos B."/>
            <person name="Baker S."/>
            <person name="Barry K."/>
            <person name="Bills G."/>
            <person name="Bluhm B."/>
            <person name="Cannon C."/>
            <person name="Castanera R."/>
            <person name="Culley D."/>
            <person name="Daum C."/>
            <person name="Ezra D."/>
            <person name="Gonzalez J."/>
            <person name="Henrissat B."/>
            <person name="Kuo A."/>
            <person name="Liang C."/>
            <person name="Lipzen A."/>
            <person name="Lutzoni F."/>
            <person name="Magnuson J."/>
            <person name="Mondo S."/>
            <person name="Nolan M."/>
            <person name="Ohm R."/>
            <person name="Pangilinan J."/>
            <person name="Park H.-J."/>
            <person name="Ramirez L."/>
            <person name="Alfaro M."/>
            <person name="Sun H."/>
            <person name="Tritt A."/>
            <person name="Yoshinaga Y."/>
            <person name="Zwiers L.-H."/>
            <person name="Turgeon B."/>
            <person name="Goodwin S."/>
            <person name="Spatafora J."/>
            <person name="Crous P."/>
            <person name="Grigoriev I."/>
        </authorList>
    </citation>
    <scope>NUCLEOTIDE SEQUENCE</scope>
    <source>
        <strain evidence="1">CBS 525.71</strain>
    </source>
</reference>
<evidence type="ECO:0000313" key="1">
    <source>
        <dbReference type="EMBL" id="KAF2632924.1"/>
    </source>
</evidence>
<dbReference type="Proteomes" id="UP000799754">
    <property type="component" value="Unassembled WGS sequence"/>
</dbReference>